<evidence type="ECO:0000313" key="3">
    <source>
        <dbReference type="Proteomes" id="UP000019402"/>
    </source>
</evidence>
<dbReference type="SUPFAM" id="SSF47413">
    <property type="entry name" value="lambda repressor-like DNA-binding domains"/>
    <property type="match status" value="1"/>
</dbReference>
<dbReference type="SMART" id="SM00530">
    <property type="entry name" value="HTH_XRE"/>
    <property type="match status" value="1"/>
</dbReference>
<gene>
    <name evidence="2" type="ORF">JCM21142_31117</name>
</gene>
<organism evidence="2 3">
    <name type="scientific">Saccharicrinis fermentans DSM 9555 = JCM 21142</name>
    <dbReference type="NCBI Taxonomy" id="869213"/>
    <lineage>
        <taxon>Bacteria</taxon>
        <taxon>Pseudomonadati</taxon>
        <taxon>Bacteroidota</taxon>
        <taxon>Bacteroidia</taxon>
        <taxon>Marinilabiliales</taxon>
        <taxon>Marinilabiliaceae</taxon>
        <taxon>Saccharicrinis</taxon>
    </lineage>
</organism>
<dbReference type="EMBL" id="BAMD01000009">
    <property type="protein sequence ID" value="GAF02481.1"/>
    <property type="molecule type" value="Genomic_DNA"/>
</dbReference>
<evidence type="ECO:0000313" key="2">
    <source>
        <dbReference type="EMBL" id="GAF02481.1"/>
    </source>
</evidence>
<proteinExistence type="predicted"/>
<dbReference type="Proteomes" id="UP000019402">
    <property type="component" value="Unassembled WGS sequence"/>
</dbReference>
<dbReference type="RefSeq" id="WP_052343260.1">
    <property type="nucleotide sequence ID" value="NZ_BAMD01000009.1"/>
</dbReference>
<dbReference type="InterPro" id="IPR001387">
    <property type="entry name" value="Cro/C1-type_HTH"/>
</dbReference>
<dbReference type="Pfam" id="PF01381">
    <property type="entry name" value="HTH_3"/>
    <property type="match status" value="1"/>
</dbReference>
<dbReference type="AlphaFoldDB" id="W7YDC5"/>
<dbReference type="CDD" id="cd00093">
    <property type="entry name" value="HTH_XRE"/>
    <property type="match status" value="1"/>
</dbReference>
<name>W7YDC5_9BACT</name>
<keyword evidence="3" id="KW-1185">Reference proteome</keyword>
<dbReference type="Gene3D" id="1.10.260.40">
    <property type="entry name" value="lambda repressor-like DNA-binding domains"/>
    <property type="match status" value="1"/>
</dbReference>
<reference evidence="2 3" key="1">
    <citation type="journal article" date="2014" name="Genome Announc.">
        <title>Draft Genome Sequence of Cytophaga fermentans JCM 21142T, a Facultative Anaerobe Isolated from Marine Mud.</title>
        <authorList>
            <person name="Starns D."/>
            <person name="Oshima K."/>
            <person name="Suda W."/>
            <person name="Iino T."/>
            <person name="Yuki M."/>
            <person name="Inoue J."/>
            <person name="Kitamura K."/>
            <person name="Iida T."/>
            <person name="Darby A."/>
            <person name="Hattori M."/>
            <person name="Ohkuma M."/>
        </authorList>
    </citation>
    <scope>NUCLEOTIDE SEQUENCE [LARGE SCALE GENOMIC DNA]</scope>
    <source>
        <strain evidence="2 3">JCM 21142</strain>
    </source>
</reference>
<dbReference type="GO" id="GO:0003677">
    <property type="term" value="F:DNA binding"/>
    <property type="evidence" value="ECO:0007669"/>
    <property type="project" value="InterPro"/>
</dbReference>
<dbReference type="OrthoDB" id="678731at2"/>
<comment type="caution">
    <text evidence="2">The sequence shown here is derived from an EMBL/GenBank/DDBJ whole genome shotgun (WGS) entry which is preliminary data.</text>
</comment>
<dbReference type="PROSITE" id="PS50943">
    <property type="entry name" value="HTH_CROC1"/>
    <property type="match status" value="1"/>
</dbReference>
<feature type="domain" description="HTH cro/C1-type" evidence="1">
    <location>
        <begin position="25"/>
        <end position="78"/>
    </location>
</feature>
<evidence type="ECO:0000259" key="1">
    <source>
        <dbReference type="PROSITE" id="PS50943"/>
    </source>
</evidence>
<accession>W7YDC5</accession>
<sequence length="110" mass="12469">MKREKLIRSKGYNVTKIQNELFRQLTSYLEENNMTQSAFAKQLGVSKGYVSQILNGDFDYKLSKLVELSLAIGKVPQISFEPISKVSEKKNTTKIIQLGEKKIKNSAARV</sequence>
<protein>
    <recommendedName>
        <fullName evidence="1">HTH cro/C1-type domain-containing protein</fullName>
    </recommendedName>
</protein>
<dbReference type="InterPro" id="IPR010982">
    <property type="entry name" value="Lambda_DNA-bd_dom_sf"/>
</dbReference>
<dbReference type="eggNOG" id="COG3093">
    <property type="taxonomic scope" value="Bacteria"/>
</dbReference>